<evidence type="ECO:0000256" key="1">
    <source>
        <dbReference type="SAM" id="SignalP"/>
    </source>
</evidence>
<dbReference type="EMBL" id="KK100870">
    <property type="protein sequence ID" value="KIZ03342.1"/>
    <property type="molecule type" value="Genomic_DNA"/>
</dbReference>
<gene>
    <name evidence="2" type="ORF">MNEG_4615</name>
</gene>
<name>A0A0D2MSF0_9CHLO</name>
<keyword evidence="1" id="KW-0732">Signal</keyword>
<feature type="signal peptide" evidence="1">
    <location>
        <begin position="1"/>
        <end position="24"/>
    </location>
</feature>
<dbReference type="Proteomes" id="UP000054498">
    <property type="component" value="Unassembled WGS sequence"/>
</dbReference>
<dbReference type="AlphaFoldDB" id="A0A0D2MSF0"/>
<sequence length="211" mass="21824">MRRFAGALAASLLVFQSGNVSSYAAAVGPSSTAAAVVETAVPAAAAGAVESLPSCPIGDMAGLFGGNEDEGPEPFTLYGTNQKMYSIEQLDGEKVLSRSRGFTVDTCVSAVDEAMESPEFQGLSTGDKLRLGSNLLCKRSTGPDLKPACSSSCKAACSAALDAEAAKQLANSGLQLSPADRQRLLRSCTRQCNYGCIGSGKTHDFVTPSRR</sequence>
<proteinExistence type="predicted"/>
<dbReference type="OrthoDB" id="534691at2759"/>
<feature type="chain" id="PRO_5002247499" evidence="1">
    <location>
        <begin position="25"/>
        <end position="211"/>
    </location>
</feature>
<dbReference type="STRING" id="145388.A0A0D2MSF0"/>
<dbReference type="RefSeq" id="XP_013902361.1">
    <property type="nucleotide sequence ID" value="XM_014046907.1"/>
</dbReference>
<dbReference type="GeneID" id="25737492"/>
<evidence type="ECO:0000313" key="3">
    <source>
        <dbReference type="Proteomes" id="UP000054498"/>
    </source>
</evidence>
<dbReference type="KEGG" id="mng:MNEG_4615"/>
<evidence type="ECO:0000313" key="2">
    <source>
        <dbReference type="EMBL" id="KIZ03342.1"/>
    </source>
</evidence>
<accession>A0A0D2MSF0</accession>
<organism evidence="2 3">
    <name type="scientific">Monoraphidium neglectum</name>
    <dbReference type="NCBI Taxonomy" id="145388"/>
    <lineage>
        <taxon>Eukaryota</taxon>
        <taxon>Viridiplantae</taxon>
        <taxon>Chlorophyta</taxon>
        <taxon>core chlorophytes</taxon>
        <taxon>Chlorophyceae</taxon>
        <taxon>CS clade</taxon>
        <taxon>Sphaeropleales</taxon>
        <taxon>Selenastraceae</taxon>
        <taxon>Monoraphidium</taxon>
    </lineage>
</organism>
<reference evidence="2 3" key="1">
    <citation type="journal article" date="2013" name="BMC Genomics">
        <title>Reconstruction of the lipid metabolism for the microalga Monoraphidium neglectum from its genome sequence reveals characteristics suitable for biofuel production.</title>
        <authorList>
            <person name="Bogen C."/>
            <person name="Al-Dilaimi A."/>
            <person name="Albersmeier A."/>
            <person name="Wichmann J."/>
            <person name="Grundmann M."/>
            <person name="Rupp O."/>
            <person name="Lauersen K.J."/>
            <person name="Blifernez-Klassen O."/>
            <person name="Kalinowski J."/>
            <person name="Goesmann A."/>
            <person name="Mussgnug J.H."/>
            <person name="Kruse O."/>
        </authorList>
    </citation>
    <scope>NUCLEOTIDE SEQUENCE [LARGE SCALE GENOMIC DNA]</scope>
    <source>
        <strain evidence="2 3">SAG 48.87</strain>
    </source>
</reference>
<keyword evidence="3" id="KW-1185">Reference proteome</keyword>
<protein>
    <submittedName>
        <fullName evidence="2">Uncharacterized protein</fullName>
    </submittedName>
</protein>